<reference evidence="6 7" key="1">
    <citation type="submission" date="2020-03" db="EMBL/GenBank/DDBJ databases">
        <authorList>
            <person name="Sun Q."/>
        </authorList>
    </citation>
    <scope>NUCLEOTIDE SEQUENCE [LARGE SCALE GENOMIC DNA]</scope>
    <source>
        <strain evidence="6 7">JC162</strain>
    </source>
</reference>
<gene>
    <name evidence="6" type="ORF">GWK16_15205</name>
</gene>
<keyword evidence="7" id="KW-1185">Reference proteome</keyword>
<evidence type="ECO:0000256" key="2">
    <source>
        <dbReference type="SAM" id="Coils"/>
    </source>
</evidence>
<evidence type="ECO:0000313" key="7">
    <source>
        <dbReference type="Proteomes" id="UP000548582"/>
    </source>
</evidence>
<dbReference type="AlphaFoldDB" id="A0A848EGN8"/>
<dbReference type="PANTHER" id="PTHR30329">
    <property type="entry name" value="STATOR ELEMENT OF FLAGELLAR MOTOR COMPLEX"/>
    <property type="match status" value="1"/>
</dbReference>
<feature type="compositionally biased region" description="Low complexity" evidence="3">
    <location>
        <begin position="277"/>
        <end position="287"/>
    </location>
</feature>
<keyword evidence="4" id="KW-1133">Transmembrane helix</keyword>
<dbReference type="InterPro" id="IPR006665">
    <property type="entry name" value="OmpA-like"/>
</dbReference>
<dbReference type="EMBL" id="JABBKX010000005">
    <property type="protein sequence ID" value="NMJ42593.1"/>
    <property type="molecule type" value="Genomic_DNA"/>
</dbReference>
<feature type="compositionally biased region" description="Basic and acidic residues" evidence="3">
    <location>
        <begin position="266"/>
        <end position="276"/>
    </location>
</feature>
<evidence type="ECO:0000259" key="5">
    <source>
        <dbReference type="PROSITE" id="PS51123"/>
    </source>
</evidence>
<dbReference type="Gene3D" id="1.10.287.1490">
    <property type="match status" value="1"/>
</dbReference>
<evidence type="ECO:0000313" key="6">
    <source>
        <dbReference type="EMBL" id="NMJ42593.1"/>
    </source>
</evidence>
<protein>
    <submittedName>
        <fullName evidence="6">Peptidoglycan -binding protein</fullName>
    </submittedName>
</protein>
<dbReference type="Proteomes" id="UP000548582">
    <property type="component" value="Unassembled WGS sequence"/>
</dbReference>
<evidence type="ECO:0000256" key="1">
    <source>
        <dbReference type="PROSITE-ProRule" id="PRU00473"/>
    </source>
</evidence>
<dbReference type="SUPFAM" id="SSF103088">
    <property type="entry name" value="OmpA-like"/>
    <property type="match status" value="1"/>
</dbReference>
<sequence>MAGSSNRRRGQGGLDAWPGYVDALSTLLMVIIFVLLVFVLAQGFLSVALGSRDRALDRLNRQVAELAELLSLERGQAEELRSNLARATQELASAASVRDAALRSLGEVRTERDRLTAERDAARGEREQLAARLADLGLTGRGTAERVATLERQLGEALARAESVGADAARTARDLTDTRRGLAEAEQRRSALERQAAATATQLAAARQELDRLRAEAIALDQQVRTDRATIEARLSDLARMTREVQALTALRDELERQTQAALARAENEERGRRAAEQSSAQMSAAMAELERQRAALAAAEQAALARLAGAEEARQAAEAEAAEATRQRAANEAAARAAEGRAAEADRARQVAEGVAARMQNETAEASRRRVDAEAQLAAAIARAGQSDSAAQAAQRQATGAERAAQDAARRAGFAEEARRLAEAQAAEHVRLAESARAEVALLTRQIEGLRREISRLAAALDAAQGETRARDTQIAQLGARLNAALAARVEELQRYRSDFFGRLRQVLGERPEVRIVGDRFVFQGEVLFAPASAELSEAGRQQVRDLARVLLEVTPQIPSEIAWVVRVDGHADRSPIRSARYASNWELAAARAIAVAQLLIAEGLPANRVAATSFGDTQPLDTGDGPAALARNRRIELRLTDR</sequence>
<dbReference type="NCBIfam" id="NF006543">
    <property type="entry name" value="PRK09039.1-2"/>
    <property type="match status" value="1"/>
</dbReference>
<feature type="domain" description="OmpA-like" evidence="5">
    <location>
        <begin position="518"/>
        <end position="644"/>
    </location>
</feature>
<dbReference type="GO" id="GO:0016020">
    <property type="term" value="C:membrane"/>
    <property type="evidence" value="ECO:0007669"/>
    <property type="project" value="UniProtKB-UniRule"/>
</dbReference>
<keyword evidence="4" id="KW-0812">Transmembrane</keyword>
<dbReference type="CDD" id="cd07185">
    <property type="entry name" value="OmpA_C-like"/>
    <property type="match status" value="1"/>
</dbReference>
<dbReference type="InterPro" id="IPR050330">
    <property type="entry name" value="Bact_OuterMem_StrucFunc"/>
</dbReference>
<feature type="compositionally biased region" description="Low complexity" evidence="3">
    <location>
        <begin position="319"/>
        <end position="338"/>
    </location>
</feature>
<feature type="region of interest" description="Disordered" evidence="3">
    <location>
        <begin position="319"/>
        <end position="346"/>
    </location>
</feature>
<accession>A0A848EGN8</accession>
<dbReference type="PANTHER" id="PTHR30329:SF21">
    <property type="entry name" value="LIPOPROTEIN YIAD-RELATED"/>
    <property type="match status" value="1"/>
</dbReference>
<organism evidence="6 7">
    <name type="scientific">Neoroseomonas marina</name>
    <dbReference type="NCBI Taxonomy" id="1232220"/>
    <lineage>
        <taxon>Bacteria</taxon>
        <taxon>Pseudomonadati</taxon>
        <taxon>Pseudomonadota</taxon>
        <taxon>Alphaproteobacteria</taxon>
        <taxon>Acetobacterales</taxon>
        <taxon>Acetobacteraceae</taxon>
        <taxon>Neoroseomonas</taxon>
    </lineage>
</organism>
<evidence type="ECO:0000256" key="3">
    <source>
        <dbReference type="SAM" id="MobiDB-lite"/>
    </source>
</evidence>
<keyword evidence="2" id="KW-0175">Coiled coil</keyword>
<feature type="compositionally biased region" description="Low complexity" evidence="3">
    <location>
        <begin position="385"/>
        <end position="404"/>
    </location>
</feature>
<feature type="transmembrane region" description="Helical" evidence="4">
    <location>
        <begin position="27"/>
        <end position="49"/>
    </location>
</feature>
<evidence type="ECO:0000256" key="4">
    <source>
        <dbReference type="SAM" id="Phobius"/>
    </source>
</evidence>
<keyword evidence="1 4" id="KW-0472">Membrane</keyword>
<comment type="caution">
    <text evidence="6">The sequence shown here is derived from an EMBL/GenBank/DDBJ whole genome shotgun (WGS) entry which is preliminary data.</text>
</comment>
<dbReference type="PROSITE" id="PS51123">
    <property type="entry name" value="OMPA_2"/>
    <property type="match status" value="1"/>
</dbReference>
<dbReference type="RefSeq" id="WP_170054831.1">
    <property type="nucleotide sequence ID" value="NZ_JABBKX010000005.1"/>
</dbReference>
<feature type="coiled-coil region" evidence="2">
    <location>
        <begin position="56"/>
        <end position="132"/>
    </location>
</feature>
<feature type="region of interest" description="Disordered" evidence="3">
    <location>
        <begin position="385"/>
        <end position="411"/>
    </location>
</feature>
<name>A0A848EGN8_9PROT</name>
<dbReference type="InterPro" id="IPR036737">
    <property type="entry name" value="OmpA-like_sf"/>
</dbReference>
<dbReference type="Pfam" id="PF00691">
    <property type="entry name" value="OmpA"/>
    <property type="match status" value="1"/>
</dbReference>
<proteinExistence type="predicted"/>
<feature type="region of interest" description="Disordered" evidence="3">
    <location>
        <begin position="265"/>
        <end position="287"/>
    </location>
</feature>
<dbReference type="Gene3D" id="3.30.1330.60">
    <property type="entry name" value="OmpA-like domain"/>
    <property type="match status" value="1"/>
</dbReference>